<sequence length="56" mass="6689">MTFIYASGFFYLRECLAGDFIFCDDQHKTLCDTFLSRIIERNRSPSQNYLLKNRTK</sequence>
<dbReference type="AlphaFoldDB" id="D4BJD6"/>
<organism evidence="1 2">
    <name type="scientific">Citrobacter youngae ATCC 29220</name>
    <dbReference type="NCBI Taxonomy" id="500640"/>
    <lineage>
        <taxon>Bacteria</taxon>
        <taxon>Pseudomonadati</taxon>
        <taxon>Pseudomonadota</taxon>
        <taxon>Gammaproteobacteria</taxon>
        <taxon>Enterobacterales</taxon>
        <taxon>Enterobacteriaceae</taxon>
        <taxon>Citrobacter</taxon>
        <taxon>Citrobacter freundii complex</taxon>
    </lineage>
</organism>
<evidence type="ECO:0000313" key="2">
    <source>
        <dbReference type="Proteomes" id="UP000003880"/>
    </source>
</evidence>
<proteinExistence type="predicted"/>
<gene>
    <name evidence="1" type="ORF">CIT292_10779</name>
</gene>
<reference evidence="1 2" key="1">
    <citation type="submission" date="2010-02" db="EMBL/GenBank/DDBJ databases">
        <authorList>
            <person name="Weinstock G."/>
            <person name="Sodergren E."/>
            <person name="Clifton S."/>
            <person name="Fulton L."/>
            <person name="Fulton B."/>
            <person name="Courtney L."/>
            <person name="Fronick C."/>
            <person name="Harrison M."/>
            <person name="Strong C."/>
            <person name="Farmer C."/>
            <person name="Delahaunty K."/>
            <person name="Markovic C."/>
            <person name="Hall O."/>
            <person name="Minx P."/>
            <person name="Tomlinson C."/>
            <person name="Mitreva M."/>
            <person name="Nelson J."/>
            <person name="Hou S."/>
            <person name="Wollam A."/>
            <person name="Pepin K.H."/>
            <person name="Johnson M."/>
            <person name="Bhonagiri V."/>
            <person name="Zhang X."/>
            <person name="Suruliraj S."/>
            <person name="Warren W."/>
            <person name="Chinwalla A."/>
            <person name="Mardis E.R."/>
            <person name="Wilson R.K."/>
        </authorList>
    </citation>
    <scope>NUCLEOTIDE SEQUENCE [LARGE SCALE GENOMIC DNA]</scope>
    <source>
        <strain evidence="1 2">ATCC 29220</strain>
    </source>
</reference>
<evidence type="ECO:0000313" key="1">
    <source>
        <dbReference type="EMBL" id="EFE05801.1"/>
    </source>
</evidence>
<name>D4BJD6_9ENTR</name>
<dbReference type="HOGENOM" id="CLU_3005899_0_0_6"/>
<comment type="caution">
    <text evidence="1">The sequence shown here is derived from an EMBL/GenBank/DDBJ whole genome shotgun (WGS) entry which is preliminary data.</text>
</comment>
<dbReference type="EMBL" id="ABWL02000026">
    <property type="protein sequence ID" value="EFE05801.1"/>
    <property type="molecule type" value="Genomic_DNA"/>
</dbReference>
<protein>
    <submittedName>
        <fullName evidence="1">Uncharacterized protein</fullName>
    </submittedName>
</protein>
<dbReference type="Proteomes" id="UP000003880">
    <property type="component" value="Unassembled WGS sequence"/>
</dbReference>
<accession>D4BJD6</accession>